<evidence type="ECO:0000313" key="6">
    <source>
        <dbReference type="EMBL" id="UNK44267.1"/>
    </source>
</evidence>
<evidence type="ECO:0000256" key="1">
    <source>
        <dbReference type="ARBA" id="ARBA00023295"/>
    </source>
</evidence>
<dbReference type="RefSeq" id="WP_241912788.1">
    <property type="nucleotide sequence ID" value="NZ_CP093326.1"/>
</dbReference>
<keyword evidence="6" id="KW-0378">Hydrolase</keyword>
<dbReference type="Proteomes" id="UP000829069">
    <property type="component" value="Chromosome"/>
</dbReference>
<dbReference type="InterPro" id="IPR005195">
    <property type="entry name" value="Glyco_hydro_65_M"/>
</dbReference>
<evidence type="ECO:0000259" key="5">
    <source>
        <dbReference type="Pfam" id="PF03636"/>
    </source>
</evidence>
<dbReference type="Pfam" id="PF03633">
    <property type="entry name" value="Glyco_hydro_65C"/>
    <property type="match status" value="1"/>
</dbReference>
<dbReference type="Gene3D" id="1.10.150.240">
    <property type="entry name" value="Putative phosphatase, domain 2"/>
    <property type="match status" value="1"/>
</dbReference>
<dbReference type="SUPFAM" id="SSF56784">
    <property type="entry name" value="HAD-like"/>
    <property type="match status" value="1"/>
</dbReference>
<reference evidence="6 7" key="1">
    <citation type="submission" date="2022-03" db="EMBL/GenBank/DDBJ databases">
        <title>Isotopic signatures of nitrous oxide derived from detoxification processes.</title>
        <authorList>
            <person name="Behrendt U."/>
            <person name="Buchen C."/>
            <person name="Well R."/>
            <person name="Ulrich A."/>
            <person name="Rohe L."/>
            <person name="Kolb S."/>
            <person name="Schloter M."/>
            <person name="Horn M.A."/>
            <person name="Augustin J."/>
        </authorList>
    </citation>
    <scope>NUCLEOTIDE SEQUENCE [LARGE SCALE GENOMIC DNA]</scope>
    <source>
        <strain evidence="6 7">S4-C24</strain>
    </source>
</reference>
<dbReference type="GO" id="GO:0016787">
    <property type="term" value="F:hydrolase activity"/>
    <property type="evidence" value="ECO:0007669"/>
    <property type="project" value="UniProtKB-KW"/>
</dbReference>
<proteinExistence type="predicted"/>
<dbReference type="SFLD" id="SFLDS00003">
    <property type="entry name" value="Haloacid_Dehalogenase"/>
    <property type="match status" value="1"/>
</dbReference>
<dbReference type="Gene3D" id="2.60.420.10">
    <property type="entry name" value="Maltose phosphorylase, domain 3"/>
    <property type="match status" value="1"/>
</dbReference>
<evidence type="ECO:0000259" key="3">
    <source>
        <dbReference type="Pfam" id="PF03632"/>
    </source>
</evidence>
<dbReference type="InterPro" id="IPR012341">
    <property type="entry name" value="6hp_glycosidase-like_sf"/>
</dbReference>
<protein>
    <submittedName>
        <fullName evidence="6">HAD-IA family hydrolase</fullName>
    </submittedName>
</protein>
<dbReference type="Pfam" id="PF00702">
    <property type="entry name" value="Hydrolase"/>
    <property type="match status" value="1"/>
</dbReference>
<feature type="domain" description="Glycoside hydrolase family 65 C-terminal" evidence="4">
    <location>
        <begin position="1008"/>
        <end position="1064"/>
    </location>
</feature>
<name>A0ABY3W7F8_9MICC</name>
<dbReference type="NCBIfam" id="TIGR01509">
    <property type="entry name" value="HAD-SF-IA-v3"/>
    <property type="match status" value="1"/>
</dbReference>
<dbReference type="InterPro" id="IPR011013">
    <property type="entry name" value="Gal_mutarotase_sf_dom"/>
</dbReference>
<dbReference type="InterPro" id="IPR023198">
    <property type="entry name" value="PGP-like_dom2"/>
</dbReference>
<feature type="region of interest" description="Disordered" evidence="2">
    <location>
        <begin position="501"/>
        <end position="528"/>
    </location>
</feature>
<dbReference type="InterPro" id="IPR005194">
    <property type="entry name" value="Glyco_hydro_65_C"/>
</dbReference>
<feature type="region of interest" description="Disordered" evidence="2">
    <location>
        <begin position="1"/>
        <end position="31"/>
    </location>
</feature>
<dbReference type="PANTHER" id="PTHR11051">
    <property type="entry name" value="GLYCOSYL HYDROLASE-RELATED"/>
    <property type="match status" value="1"/>
</dbReference>
<dbReference type="SUPFAM" id="SSF74650">
    <property type="entry name" value="Galactose mutarotase-like"/>
    <property type="match status" value="1"/>
</dbReference>
<evidence type="ECO:0000256" key="2">
    <source>
        <dbReference type="SAM" id="MobiDB-lite"/>
    </source>
</evidence>
<dbReference type="Gene3D" id="2.70.98.40">
    <property type="entry name" value="Glycoside hydrolase, family 65, N-terminal domain"/>
    <property type="match status" value="1"/>
</dbReference>
<dbReference type="PANTHER" id="PTHR11051:SF8">
    <property type="entry name" value="PROTEIN-GLUCOSYLGALACTOSYLHYDROXYLYSINE GLUCOSIDASE"/>
    <property type="match status" value="1"/>
</dbReference>
<keyword evidence="1" id="KW-0326">Glycosidase</keyword>
<sequence length="1091" mass="120652">MPKRSDSDGGAVAAAHPADTPKLPPRHTRSPTLAGTLSPFDAVILDLDGVVTDTASTHRIVWRKLFETVLADPRVPQKAASAEFRDSDYFTFIDGRPREQGVLGFLASRHVEIPLGSPSDPPGAWTAFGFGGTKNILFLEELRRNGVRAFPGTVDFIARLREGRVPIAVVSSSRNASAVLAAAGLDGSVDVLVDGALAAELQLPGKPDPAVFLEAARRLKVRPARTAVVEDAVAGISAARQGGFGLVVGIDRASQREALEQAGANVVLHDVAELDIGLVLTHPWRLVYDGFDPWHEGHREALTTLGNGRMAIRGAAPEARADSVHYPGTYLAGIYNRLVHVVNGEKSEGEHMVNLPNWLPLDLRFGAGGWWSEGGLTRKREHRELDMRKAVLSRRVLLQDNQGLELEVTQRRIVSMAQPHLALLETTLTPRGWSGPVQIRTGIDAMVVNDNVPEDAELGNRHLEILTIETQANLETVQAITVQSQIRIALAVRVSFTGEPSSMVRSLPASTRASSAERNPPWLQNHQANASDGKSLVVCKTAAMVSSRDRAVSSPLTGAYAVLRRTPEDFEAAVASHETSWKHLLDLFTFDLHADRETQLVLNLHVFHLLQTLTPHTADLDVGVPARGLHGEGYRGHIFWDDLFVLPLVTSRLPSVTRSLLDYRWRRLDTARDAARAAGLAGALFPWRSGSDGSEETPRWLYNRFSGKWMPDHSRLQRHGSLAVAYNVWQYFEATADRDWMLSHGAEIIVEVARLFSSMAKRDRPDGRFHLRGIMGPDEYHDGYPEHPGEGLDDNAYTNVMAAWVCSRPSKIMEAFRGRDRRDLRKRLGITGAELDHWDSLARLMYVPFHNGIISQFEGYERLQELDWEHYRRAYGNIERLDLILATEGSSTNRYRLSKQADVLMLFYILGEDQLARGLRRMGYEVTPDQLRNTVDYYSQRTVHGSTLSRVTHASVLAASDPARAWTTFRDALNADLDDTQGGTTRNGVHLGAMAGTIDVIQRSFAGLRMSAGTLIFAPCLPAELRKVSFHIRYRDQLLEVTLERSKLKVEATAGPAAPIRIRVGTDVTYLEPGSTVEMEVPRPRRLDGGA</sequence>
<evidence type="ECO:0000313" key="7">
    <source>
        <dbReference type="Proteomes" id="UP000829069"/>
    </source>
</evidence>
<dbReference type="Gene3D" id="1.50.10.10">
    <property type="match status" value="1"/>
</dbReference>
<gene>
    <name evidence="6" type="ORF">MNQ99_09595</name>
</gene>
<dbReference type="SUPFAM" id="SSF48208">
    <property type="entry name" value="Six-hairpin glycosidases"/>
    <property type="match status" value="1"/>
</dbReference>
<feature type="domain" description="Glycoside hydrolase family 65 central catalytic" evidence="3">
    <location>
        <begin position="604"/>
        <end position="998"/>
    </location>
</feature>
<keyword evidence="7" id="KW-1185">Reference proteome</keyword>
<dbReference type="InterPro" id="IPR008928">
    <property type="entry name" value="6-hairpin_glycosidase_sf"/>
</dbReference>
<dbReference type="InterPro" id="IPR036412">
    <property type="entry name" value="HAD-like_sf"/>
</dbReference>
<dbReference type="InterPro" id="IPR037018">
    <property type="entry name" value="GH65_N"/>
</dbReference>
<dbReference type="Pfam" id="PF03632">
    <property type="entry name" value="Glyco_hydro_65m"/>
    <property type="match status" value="1"/>
</dbReference>
<dbReference type="InterPro" id="IPR023214">
    <property type="entry name" value="HAD_sf"/>
</dbReference>
<dbReference type="EMBL" id="CP093326">
    <property type="protein sequence ID" value="UNK44267.1"/>
    <property type="molecule type" value="Genomic_DNA"/>
</dbReference>
<dbReference type="Pfam" id="PF03636">
    <property type="entry name" value="Glyco_hydro_65N"/>
    <property type="match status" value="1"/>
</dbReference>
<dbReference type="SFLD" id="SFLDG01129">
    <property type="entry name" value="C1.5:_HAD__Beta-PGM__Phosphata"/>
    <property type="match status" value="1"/>
</dbReference>
<evidence type="ECO:0000259" key="4">
    <source>
        <dbReference type="Pfam" id="PF03633"/>
    </source>
</evidence>
<organism evidence="6 7">
    <name type="scientific">Arthrobacter sulfonylureivorans</name>
    <dbReference type="NCBI Taxonomy" id="2486855"/>
    <lineage>
        <taxon>Bacteria</taxon>
        <taxon>Bacillati</taxon>
        <taxon>Actinomycetota</taxon>
        <taxon>Actinomycetes</taxon>
        <taxon>Micrococcales</taxon>
        <taxon>Micrococcaceae</taxon>
        <taxon>Arthrobacter</taxon>
    </lineage>
</organism>
<dbReference type="InterPro" id="IPR006439">
    <property type="entry name" value="HAD-SF_hydro_IA"/>
</dbReference>
<dbReference type="Gene3D" id="3.40.50.1000">
    <property type="entry name" value="HAD superfamily/HAD-like"/>
    <property type="match status" value="1"/>
</dbReference>
<accession>A0ABY3W7F8</accession>
<feature type="domain" description="Glycoside hydrolase family 65 N-terminal" evidence="5">
    <location>
        <begin position="288"/>
        <end position="548"/>
    </location>
</feature>
<dbReference type="InterPro" id="IPR005196">
    <property type="entry name" value="Glyco_hydro_65_N"/>
</dbReference>